<organism evidence="4 5">
    <name type="scientific">Intestinimonas massiliensis</name>
    <name type="common">ex Afouda et al. 2020</name>
    <dbReference type="NCBI Taxonomy" id="1673721"/>
    <lineage>
        <taxon>Bacteria</taxon>
        <taxon>Bacillati</taxon>
        <taxon>Bacillota</taxon>
        <taxon>Clostridia</taxon>
        <taxon>Eubacteriales</taxon>
        <taxon>Intestinimonas</taxon>
    </lineage>
</organism>
<feature type="region of interest" description="Disordered" evidence="1">
    <location>
        <begin position="61"/>
        <end position="106"/>
    </location>
</feature>
<dbReference type="RefSeq" id="WP_256302851.1">
    <property type="nucleotide sequence ID" value="NZ_JANFYS010000001.1"/>
</dbReference>
<keyword evidence="2" id="KW-0812">Transmembrane</keyword>
<comment type="caution">
    <text evidence="4">The sequence shown here is derived from an EMBL/GenBank/DDBJ whole genome shotgun (WGS) entry which is preliminary data.</text>
</comment>
<proteinExistence type="predicted"/>
<sequence>MKKRPFVERIGDFMAGKGFYIVLFLCVAAIGISGYYLFSSLNLGDGGNTAVAGPIQVVVTPSPSQSATPQPVKPSVSPQASPSPGTAAPATMQPSGSPAVSASPAPARTPAAPTVFTWPVKGEVIADYSLEVLAYDETMGDWRTHSGLDIAASLGTEVLAVAAGTVASIEDDVLMGTTIVVDHGDGLKSVYANLAATPAVQVGDAVQTGAVLGAVGDTAAAEAAKAPHLHFEMIRGDEPVDPASFLPQHTP</sequence>
<evidence type="ECO:0000259" key="3">
    <source>
        <dbReference type="Pfam" id="PF01551"/>
    </source>
</evidence>
<dbReference type="SUPFAM" id="SSF51261">
    <property type="entry name" value="Duplicated hybrid motif"/>
    <property type="match status" value="1"/>
</dbReference>
<evidence type="ECO:0000313" key="5">
    <source>
        <dbReference type="Proteomes" id="UP001204562"/>
    </source>
</evidence>
<dbReference type="AlphaFoldDB" id="A0AAW5JMM7"/>
<dbReference type="InterPro" id="IPR016047">
    <property type="entry name" value="M23ase_b-sheet_dom"/>
</dbReference>
<keyword evidence="2" id="KW-0472">Membrane</keyword>
<dbReference type="Gene3D" id="2.70.70.10">
    <property type="entry name" value="Glucose Permease (Domain IIA)"/>
    <property type="match status" value="1"/>
</dbReference>
<protein>
    <submittedName>
        <fullName evidence="4">Peptidoglycan DD-metalloendopeptidase family protein</fullName>
    </submittedName>
</protein>
<dbReference type="PANTHER" id="PTHR21666:SF270">
    <property type="entry name" value="MUREIN HYDROLASE ACTIVATOR ENVC"/>
    <property type="match status" value="1"/>
</dbReference>
<feature type="domain" description="M23ase beta-sheet core" evidence="3">
    <location>
        <begin position="144"/>
        <end position="242"/>
    </location>
</feature>
<dbReference type="CDD" id="cd12797">
    <property type="entry name" value="M23_peptidase"/>
    <property type="match status" value="1"/>
</dbReference>
<dbReference type="Pfam" id="PF01551">
    <property type="entry name" value="Peptidase_M23"/>
    <property type="match status" value="1"/>
</dbReference>
<evidence type="ECO:0000313" key="4">
    <source>
        <dbReference type="EMBL" id="MCQ4768913.1"/>
    </source>
</evidence>
<dbReference type="InterPro" id="IPR050570">
    <property type="entry name" value="Cell_wall_metabolism_enzyme"/>
</dbReference>
<feature type="transmembrane region" description="Helical" evidence="2">
    <location>
        <begin position="20"/>
        <end position="38"/>
    </location>
</feature>
<dbReference type="EMBL" id="JANFYS010000001">
    <property type="protein sequence ID" value="MCQ4768913.1"/>
    <property type="molecule type" value="Genomic_DNA"/>
</dbReference>
<keyword evidence="2" id="KW-1133">Transmembrane helix</keyword>
<dbReference type="InterPro" id="IPR011055">
    <property type="entry name" value="Dup_hybrid_motif"/>
</dbReference>
<accession>A0AAW5JMM7</accession>
<dbReference type="Proteomes" id="UP001204562">
    <property type="component" value="Unassembled WGS sequence"/>
</dbReference>
<evidence type="ECO:0000256" key="2">
    <source>
        <dbReference type="SAM" id="Phobius"/>
    </source>
</evidence>
<feature type="compositionally biased region" description="Low complexity" evidence="1">
    <location>
        <begin position="77"/>
        <end position="106"/>
    </location>
</feature>
<dbReference type="PANTHER" id="PTHR21666">
    <property type="entry name" value="PEPTIDASE-RELATED"/>
    <property type="match status" value="1"/>
</dbReference>
<name>A0AAW5JMM7_9FIRM</name>
<dbReference type="GO" id="GO:0004222">
    <property type="term" value="F:metalloendopeptidase activity"/>
    <property type="evidence" value="ECO:0007669"/>
    <property type="project" value="TreeGrafter"/>
</dbReference>
<gene>
    <name evidence="4" type="ORF">NE579_00335</name>
</gene>
<reference evidence="4" key="1">
    <citation type="submission" date="2022-06" db="EMBL/GenBank/DDBJ databases">
        <title>Isolation of gut microbiota from human fecal samples.</title>
        <authorList>
            <person name="Pamer E.G."/>
            <person name="Barat B."/>
            <person name="Waligurski E."/>
            <person name="Medina S."/>
            <person name="Paddock L."/>
            <person name="Mostad J."/>
        </authorList>
    </citation>
    <scope>NUCLEOTIDE SEQUENCE</scope>
    <source>
        <strain evidence="4">DFI.9.91</strain>
    </source>
</reference>
<feature type="compositionally biased region" description="Low complexity" evidence="1">
    <location>
        <begin position="61"/>
        <end position="70"/>
    </location>
</feature>
<evidence type="ECO:0000256" key="1">
    <source>
        <dbReference type="SAM" id="MobiDB-lite"/>
    </source>
</evidence>